<evidence type="ECO:0000313" key="1">
    <source>
        <dbReference type="EMBL" id="CAD6490726.1"/>
    </source>
</evidence>
<dbReference type="Proteomes" id="UP000610373">
    <property type="component" value="Unassembled WGS sequence"/>
</dbReference>
<sequence length="77" mass="9060">MNGEEMDDNLTPEELKEAFETEMEAFEIISRKVKMSFEKERMGTQRYKKNPIPSRLRQSIPHKPKKWAVEVSKCSDA</sequence>
<gene>
    <name evidence="1" type="ORF">CHKLHMKO_00004</name>
</gene>
<dbReference type="AlphaFoldDB" id="A0A811T0L3"/>
<comment type="caution">
    <text evidence="1">The sequence shown here is derived from an EMBL/GenBank/DDBJ whole genome shotgun (WGS) entry which is preliminary data.</text>
</comment>
<proteinExistence type="predicted"/>
<dbReference type="EMBL" id="CAJHIO010000001">
    <property type="protein sequence ID" value="CAD6490726.1"/>
    <property type="molecule type" value="Genomic_DNA"/>
</dbReference>
<name>A0A811T0L3_9EURY</name>
<accession>A0A811T0L3</accession>
<organism evidence="1 2">
    <name type="scientific">Candidatus Argoarchaeum ethanivorans</name>
    <dbReference type="NCBI Taxonomy" id="2608793"/>
    <lineage>
        <taxon>Archaea</taxon>
        <taxon>Methanobacteriati</taxon>
        <taxon>Methanobacteriota</taxon>
        <taxon>Stenosarchaea group</taxon>
        <taxon>Methanomicrobia</taxon>
        <taxon>Methanosarcinales</taxon>
        <taxon>Methanosarcinales incertae sedis</taxon>
        <taxon>GOM Arc I cluster</taxon>
        <taxon>Candidatus Argoarchaeum</taxon>
    </lineage>
</organism>
<protein>
    <submittedName>
        <fullName evidence="1">Uncharacterized protein</fullName>
    </submittedName>
</protein>
<reference evidence="1" key="1">
    <citation type="submission" date="2020-10" db="EMBL/GenBank/DDBJ databases">
        <authorList>
            <person name="Hahn C.J."/>
            <person name="Laso-Perez R."/>
            <person name="Vulcano F."/>
            <person name="Vaziourakis K.-M."/>
            <person name="Stokke R."/>
            <person name="Steen I.H."/>
            <person name="Teske A."/>
            <person name="Boetius A."/>
            <person name="Liebeke M."/>
            <person name="Amann R."/>
            <person name="Knittel K."/>
        </authorList>
    </citation>
    <scope>NUCLEOTIDE SEQUENCE</scope>
    <source>
        <strain evidence="1">Gfbio:e3339647-f889-4370-9287-4fb5cb688e4c:AG392O15_GoMArc1</strain>
    </source>
</reference>
<evidence type="ECO:0000313" key="2">
    <source>
        <dbReference type="Proteomes" id="UP000610373"/>
    </source>
</evidence>